<dbReference type="AlphaFoldDB" id="A0AAD5NUU9"/>
<protein>
    <submittedName>
        <fullName evidence="2">Uncharacterized protein</fullName>
    </submittedName>
</protein>
<accession>A0AAD5NUU9</accession>
<dbReference type="EMBL" id="JAJSOW010000101">
    <property type="protein sequence ID" value="KAI9181613.1"/>
    <property type="molecule type" value="Genomic_DNA"/>
</dbReference>
<feature type="chain" id="PRO_5042057861" evidence="1">
    <location>
        <begin position="26"/>
        <end position="110"/>
    </location>
</feature>
<name>A0AAD5NUU9_ACENE</name>
<organism evidence="2 3">
    <name type="scientific">Acer negundo</name>
    <name type="common">Box elder</name>
    <dbReference type="NCBI Taxonomy" id="4023"/>
    <lineage>
        <taxon>Eukaryota</taxon>
        <taxon>Viridiplantae</taxon>
        <taxon>Streptophyta</taxon>
        <taxon>Embryophyta</taxon>
        <taxon>Tracheophyta</taxon>
        <taxon>Spermatophyta</taxon>
        <taxon>Magnoliopsida</taxon>
        <taxon>eudicotyledons</taxon>
        <taxon>Gunneridae</taxon>
        <taxon>Pentapetalae</taxon>
        <taxon>rosids</taxon>
        <taxon>malvids</taxon>
        <taxon>Sapindales</taxon>
        <taxon>Sapindaceae</taxon>
        <taxon>Hippocastanoideae</taxon>
        <taxon>Acereae</taxon>
        <taxon>Acer</taxon>
    </lineage>
</organism>
<comment type="caution">
    <text evidence="2">The sequence shown here is derived from an EMBL/GenBank/DDBJ whole genome shotgun (WGS) entry which is preliminary data.</text>
</comment>
<sequence length="110" mass="12409">MKASWGMSFACIGIQISSLSHVILLHQTANLFLVPYQMVLLQLECWTGESQGLLMVLELGHVIIRQHVNPLSSSNIVPVQVPDWNEVYKNPTLPLMVNIGCERNKWRGLL</sequence>
<dbReference type="Proteomes" id="UP001064489">
    <property type="component" value="Chromosome 4"/>
</dbReference>
<gene>
    <name evidence="2" type="ORF">LWI28_016727</name>
</gene>
<reference evidence="2" key="1">
    <citation type="journal article" date="2022" name="Plant J.">
        <title>Strategies of tolerance reflected in two North American maple genomes.</title>
        <authorList>
            <person name="McEvoy S.L."/>
            <person name="Sezen U.U."/>
            <person name="Trouern-Trend A."/>
            <person name="McMahon S.M."/>
            <person name="Schaberg P.G."/>
            <person name="Yang J."/>
            <person name="Wegrzyn J.L."/>
            <person name="Swenson N.G."/>
        </authorList>
    </citation>
    <scope>NUCLEOTIDE SEQUENCE</scope>
    <source>
        <strain evidence="2">91603</strain>
    </source>
</reference>
<keyword evidence="1" id="KW-0732">Signal</keyword>
<reference evidence="2" key="2">
    <citation type="submission" date="2023-02" db="EMBL/GenBank/DDBJ databases">
        <authorList>
            <person name="Swenson N.G."/>
            <person name="Wegrzyn J.L."/>
            <person name="Mcevoy S.L."/>
        </authorList>
    </citation>
    <scope>NUCLEOTIDE SEQUENCE</scope>
    <source>
        <strain evidence="2">91603</strain>
        <tissue evidence="2">Leaf</tissue>
    </source>
</reference>
<evidence type="ECO:0000313" key="2">
    <source>
        <dbReference type="EMBL" id="KAI9181613.1"/>
    </source>
</evidence>
<evidence type="ECO:0000256" key="1">
    <source>
        <dbReference type="SAM" id="SignalP"/>
    </source>
</evidence>
<proteinExistence type="predicted"/>
<feature type="signal peptide" evidence="1">
    <location>
        <begin position="1"/>
        <end position="25"/>
    </location>
</feature>
<evidence type="ECO:0000313" key="3">
    <source>
        <dbReference type="Proteomes" id="UP001064489"/>
    </source>
</evidence>
<keyword evidence="3" id="KW-1185">Reference proteome</keyword>